<dbReference type="InterPro" id="IPR050490">
    <property type="entry name" value="Bact_solute-bd_prot1"/>
</dbReference>
<proteinExistence type="predicted"/>
<evidence type="ECO:0000313" key="2">
    <source>
        <dbReference type="EMBL" id="QOV18747.1"/>
    </source>
</evidence>
<protein>
    <submittedName>
        <fullName evidence="2">Carbohydrate ABC transporter substrate-binding protein</fullName>
    </submittedName>
</protein>
<gene>
    <name evidence="2" type="ORF">INP51_12140</name>
</gene>
<dbReference type="InterPro" id="IPR006059">
    <property type="entry name" value="SBP"/>
</dbReference>
<dbReference type="PANTHER" id="PTHR43649">
    <property type="entry name" value="ARABINOSE-BINDING PROTEIN-RELATED"/>
    <property type="match status" value="1"/>
</dbReference>
<dbReference type="Proteomes" id="UP000593601">
    <property type="component" value="Chromosome"/>
</dbReference>
<dbReference type="SUPFAM" id="SSF53850">
    <property type="entry name" value="Periplasmic binding protein-like II"/>
    <property type="match status" value="1"/>
</dbReference>
<dbReference type="EMBL" id="CP063304">
    <property type="protein sequence ID" value="QOV18747.1"/>
    <property type="molecule type" value="Genomic_DNA"/>
</dbReference>
<organism evidence="2 3">
    <name type="scientific">Blautia liquoris</name>
    <dbReference type="NCBI Taxonomy" id="2779518"/>
    <lineage>
        <taxon>Bacteria</taxon>
        <taxon>Bacillati</taxon>
        <taxon>Bacillota</taxon>
        <taxon>Clostridia</taxon>
        <taxon>Lachnospirales</taxon>
        <taxon>Lachnospiraceae</taxon>
        <taxon>Blautia</taxon>
    </lineage>
</organism>
<keyword evidence="3" id="KW-1185">Reference proteome</keyword>
<dbReference type="PANTHER" id="PTHR43649:SF12">
    <property type="entry name" value="DIACETYLCHITOBIOSE BINDING PROTEIN DASA"/>
    <property type="match status" value="1"/>
</dbReference>
<dbReference type="Gene3D" id="3.40.190.10">
    <property type="entry name" value="Periplasmic binding protein-like II"/>
    <property type="match status" value="2"/>
</dbReference>
<dbReference type="AlphaFoldDB" id="A0A7M2RGS6"/>
<name>A0A7M2RGS6_9FIRM</name>
<keyword evidence="1" id="KW-0732">Signal</keyword>
<dbReference type="RefSeq" id="WP_193735109.1">
    <property type="nucleotide sequence ID" value="NZ_CP063304.1"/>
</dbReference>
<evidence type="ECO:0000256" key="1">
    <source>
        <dbReference type="SAM" id="SignalP"/>
    </source>
</evidence>
<dbReference type="KEGG" id="bliq:INP51_12140"/>
<accession>A0A7M2RGS6</accession>
<dbReference type="Pfam" id="PF01547">
    <property type="entry name" value="SBP_bac_1"/>
    <property type="match status" value="1"/>
</dbReference>
<reference evidence="2 3" key="1">
    <citation type="submission" date="2020-10" db="EMBL/GenBank/DDBJ databases">
        <title>Blautia liquoris sp.nov., isolated from the mud in a fermentation cellar used for the production of Chinese strong-flavoured liquor.</title>
        <authorList>
            <person name="Lu L."/>
        </authorList>
    </citation>
    <scope>NUCLEOTIDE SEQUENCE [LARGE SCALE GENOMIC DNA]</scope>
    <source>
        <strain evidence="2 3">LZLJ-3</strain>
    </source>
</reference>
<evidence type="ECO:0000313" key="3">
    <source>
        <dbReference type="Proteomes" id="UP000593601"/>
    </source>
</evidence>
<sequence length="445" mass="50058">MRKKFLGAIAVGLAFSMIACGGSKDSAKHSMEEKTSSTGVKEDERTKLRFSWWGGDTRHKATLDMIQQYEEGNPNVEIAGEYGGWDGYLEKMTTQLAAGTAPDIIQIDYAFLENLWKTNDFVDFRKEDLIDLSEFPEAILEGITSPNGALIGIPSGVNFTCLFGSKTTAEKYGIDLSQHFTWDVLLEEGKKVHEQDQEAYLIYPNTINRFIFEPYLFNLTGKKLVGDDYVIGFSEKEVEKTLEYITELYDENVIQPYDQTVEIQTPVENPLWLNNQIVMCPDFSSGYDQFKASLPEGDLVCVEPLGDSDAQNSGIVLRPTNMIAVNANSEHLEEALKFANYFFNNEKAIKTLEMSRSIPSNKKALDIMLTEGKLDPDLKKINEFAEEHKGGLGQNVISTNAEIETIENDVLNAVYYKEKSPAEGAEEFVKLMEEKVLELKEISEQ</sequence>
<dbReference type="PROSITE" id="PS51257">
    <property type="entry name" value="PROKAR_LIPOPROTEIN"/>
    <property type="match status" value="1"/>
</dbReference>
<feature type="chain" id="PRO_5039633777" evidence="1">
    <location>
        <begin position="22"/>
        <end position="445"/>
    </location>
</feature>
<feature type="signal peptide" evidence="1">
    <location>
        <begin position="1"/>
        <end position="21"/>
    </location>
</feature>